<gene>
    <name evidence="8" type="ORF">QBC47DRAFT_308946</name>
</gene>
<name>A0AAJ0B3A1_9PEZI</name>
<evidence type="ECO:0000313" key="8">
    <source>
        <dbReference type="EMBL" id="KAK1750893.1"/>
    </source>
</evidence>
<evidence type="ECO:0000256" key="5">
    <source>
        <dbReference type="ARBA" id="ARBA00022777"/>
    </source>
</evidence>
<accession>A0AAJ0B3A1</accession>
<keyword evidence="4" id="KW-0547">Nucleotide-binding</keyword>
<reference evidence="8" key="1">
    <citation type="submission" date="2023-06" db="EMBL/GenBank/DDBJ databases">
        <title>Genome-scale phylogeny and comparative genomics of the fungal order Sordariales.</title>
        <authorList>
            <consortium name="Lawrence Berkeley National Laboratory"/>
            <person name="Hensen N."/>
            <person name="Bonometti L."/>
            <person name="Westerberg I."/>
            <person name="Brannstrom I.O."/>
            <person name="Guillou S."/>
            <person name="Cros-Aarteil S."/>
            <person name="Calhoun S."/>
            <person name="Haridas S."/>
            <person name="Kuo A."/>
            <person name="Mondo S."/>
            <person name="Pangilinan J."/>
            <person name="Riley R."/>
            <person name="Labutti K."/>
            <person name="Andreopoulos B."/>
            <person name="Lipzen A."/>
            <person name="Chen C."/>
            <person name="Yanf M."/>
            <person name="Daum C."/>
            <person name="Ng V."/>
            <person name="Clum A."/>
            <person name="Steindorff A."/>
            <person name="Ohm R."/>
            <person name="Martin F."/>
            <person name="Silar P."/>
            <person name="Natvig D."/>
            <person name="Lalanne C."/>
            <person name="Gautier V."/>
            <person name="Ament-Velasquez S.L."/>
            <person name="Kruys A."/>
            <person name="Hutchinson M.I."/>
            <person name="Powell A.J."/>
            <person name="Barry K."/>
            <person name="Miller A.N."/>
            <person name="Grigoriev I.V."/>
            <person name="Debuchy R."/>
            <person name="Gladieux P."/>
            <person name="Thoren M.H."/>
            <person name="Johannesson H."/>
        </authorList>
    </citation>
    <scope>NUCLEOTIDE SEQUENCE</scope>
    <source>
        <strain evidence="8">PSN4</strain>
    </source>
</reference>
<keyword evidence="3" id="KW-0808">Transferase</keyword>
<evidence type="ECO:0000256" key="4">
    <source>
        <dbReference type="ARBA" id="ARBA00022741"/>
    </source>
</evidence>
<evidence type="ECO:0000256" key="1">
    <source>
        <dbReference type="ARBA" id="ARBA00006529"/>
    </source>
</evidence>
<dbReference type="InterPro" id="IPR008271">
    <property type="entry name" value="Ser/Thr_kinase_AS"/>
</dbReference>
<dbReference type="PROSITE" id="PS50011">
    <property type="entry name" value="PROTEIN_KINASE_DOM"/>
    <property type="match status" value="1"/>
</dbReference>
<dbReference type="GO" id="GO:0005524">
    <property type="term" value="F:ATP binding"/>
    <property type="evidence" value="ECO:0007669"/>
    <property type="project" value="UniProtKB-KW"/>
</dbReference>
<keyword evidence="9" id="KW-1185">Reference proteome</keyword>
<dbReference type="GO" id="GO:0004674">
    <property type="term" value="F:protein serine/threonine kinase activity"/>
    <property type="evidence" value="ECO:0007669"/>
    <property type="project" value="UniProtKB-KW"/>
</dbReference>
<dbReference type="Gene3D" id="1.10.510.10">
    <property type="entry name" value="Transferase(Phosphotransferase) domain 1"/>
    <property type="match status" value="1"/>
</dbReference>
<dbReference type="PROSITE" id="PS00108">
    <property type="entry name" value="PROTEIN_KINASE_ST"/>
    <property type="match status" value="1"/>
</dbReference>
<protein>
    <submittedName>
        <fullName evidence="8">Calcium/calmodulin-dependent protein kinase type 1</fullName>
    </submittedName>
</protein>
<proteinExistence type="inferred from homology"/>
<organism evidence="8 9">
    <name type="scientific">Echria macrotheca</name>
    <dbReference type="NCBI Taxonomy" id="438768"/>
    <lineage>
        <taxon>Eukaryota</taxon>
        <taxon>Fungi</taxon>
        <taxon>Dikarya</taxon>
        <taxon>Ascomycota</taxon>
        <taxon>Pezizomycotina</taxon>
        <taxon>Sordariomycetes</taxon>
        <taxon>Sordariomycetidae</taxon>
        <taxon>Sordariales</taxon>
        <taxon>Schizotheciaceae</taxon>
        <taxon>Echria</taxon>
    </lineage>
</organism>
<keyword evidence="5 8" id="KW-0418">Kinase</keyword>
<dbReference type="Pfam" id="PF00069">
    <property type="entry name" value="Pkinase"/>
    <property type="match status" value="1"/>
</dbReference>
<sequence>MPSGPAREPDLPDLVRDSKIETKSDNNSVFHHVFYETGQSARQRLVRREEQWVRERELGRGAFGTVFLERCTSAGGGTLRAVKELRKFVTAGQELDYLMELEAIVKFSHAAYAHCFVRSGGWFEIGDSIFIVMEYLPYGDLQACLNSALPEREARQICRQVLEGLGYMHDNGFVHRDLKPGNIMVKERGPNWWVKIGDFGISKRRRGDVRSLQTHLHRGTLGYAAPEALGIGANSTSTSYTSAVDIWSVGALVYKMLTNQLAFHDIGGLYMYACGHRTFPSAMEDCNVSEEARAFVKKLMAPSYQDRPSAKTALEDTWILTTQPSGLTGSHDQEYVYLLAERTG</sequence>
<dbReference type="EMBL" id="MU839844">
    <property type="protein sequence ID" value="KAK1750893.1"/>
    <property type="molecule type" value="Genomic_DNA"/>
</dbReference>
<keyword evidence="2" id="KW-0723">Serine/threonine-protein kinase</keyword>
<feature type="domain" description="Protein kinase" evidence="7">
    <location>
        <begin position="52"/>
        <end position="319"/>
    </location>
</feature>
<dbReference type="PANTHER" id="PTHR11584:SF369">
    <property type="entry name" value="MITOGEN-ACTIVATED PROTEIN KINASE KINASE KINASE 19-RELATED"/>
    <property type="match status" value="1"/>
</dbReference>
<dbReference type="SMART" id="SM00220">
    <property type="entry name" value="S_TKc"/>
    <property type="match status" value="1"/>
</dbReference>
<keyword evidence="6" id="KW-0067">ATP-binding</keyword>
<dbReference type="Proteomes" id="UP001239445">
    <property type="component" value="Unassembled WGS sequence"/>
</dbReference>
<evidence type="ECO:0000259" key="7">
    <source>
        <dbReference type="PROSITE" id="PS50011"/>
    </source>
</evidence>
<dbReference type="InterPro" id="IPR011009">
    <property type="entry name" value="Kinase-like_dom_sf"/>
</dbReference>
<evidence type="ECO:0000256" key="3">
    <source>
        <dbReference type="ARBA" id="ARBA00022679"/>
    </source>
</evidence>
<evidence type="ECO:0000256" key="2">
    <source>
        <dbReference type="ARBA" id="ARBA00022527"/>
    </source>
</evidence>
<dbReference type="AlphaFoldDB" id="A0AAJ0B3A1"/>
<dbReference type="InterPro" id="IPR000719">
    <property type="entry name" value="Prot_kinase_dom"/>
</dbReference>
<evidence type="ECO:0000313" key="9">
    <source>
        <dbReference type="Proteomes" id="UP001239445"/>
    </source>
</evidence>
<dbReference type="PANTHER" id="PTHR11584">
    <property type="entry name" value="SERINE/THREONINE PROTEIN KINASE"/>
    <property type="match status" value="1"/>
</dbReference>
<evidence type="ECO:0000256" key="6">
    <source>
        <dbReference type="ARBA" id="ARBA00022840"/>
    </source>
</evidence>
<dbReference type="SUPFAM" id="SSF56112">
    <property type="entry name" value="Protein kinase-like (PK-like)"/>
    <property type="match status" value="1"/>
</dbReference>
<comment type="similarity">
    <text evidence="1">Belongs to the protein kinase superfamily. STE Ser/Thr protein kinase family. MAP kinase kinase kinase subfamily.</text>
</comment>
<comment type="caution">
    <text evidence="8">The sequence shown here is derived from an EMBL/GenBank/DDBJ whole genome shotgun (WGS) entry which is preliminary data.</text>
</comment>